<accession>A0A7X5ZH23</accession>
<keyword evidence="9" id="KW-1185">Reference proteome</keyword>
<keyword evidence="6" id="KW-0732">Signal</keyword>
<dbReference type="Proteomes" id="UP000490980">
    <property type="component" value="Unassembled WGS sequence"/>
</dbReference>
<dbReference type="SUPFAM" id="SSF51695">
    <property type="entry name" value="PLC-like phosphodiesterases"/>
    <property type="match status" value="1"/>
</dbReference>
<dbReference type="RefSeq" id="WP_166946313.1">
    <property type="nucleotide sequence ID" value="NZ_JAARLZ010000001.1"/>
</dbReference>
<dbReference type="GO" id="GO:0004436">
    <property type="term" value="F:phosphatidylinositol diacylglycerol-lyase activity"/>
    <property type="evidence" value="ECO:0007669"/>
    <property type="project" value="UniProtKB-EC"/>
</dbReference>
<evidence type="ECO:0000256" key="5">
    <source>
        <dbReference type="ARBA" id="ARBA00030782"/>
    </source>
</evidence>
<organism evidence="8 9">
    <name type="scientific">Luteibacter anthropi</name>
    <dbReference type="NCBI Taxonomy" id="564369"/>
    <lineage>
        <taxon>Bacteria</taxon>
        <taxon>Pseudomonadati</taxon>
        <taxon>Pseudomonadota</taxon>
        <taxon>Gammaproteobacteria</taxon>
        <taxon>Lysobacterales</taxon>
        <taxon>Rhodanobacteraceae</taxon>
        <taxon>Luteibacter</taxon>
    </lineage>
</organism>
<dbReference type="PANTHER" id="PTHR13593:SF140">
    <property type="entry name" value="PLC-LIKE PHOSPHODIESTERASE"/>
    <property type="match status" value="1"/>
</dbReference>
<dbReference type="EMBL" id="JAARLZ010000001">
    <property type="protein sequence ID" value="NII05314.1"/>
    <property type="molecule type" value="Genomic_DNA"/>
</dbReference>
<comment type="caution">
    <text evidence="8">The sequence shown here is derived from an EMBL/GenBank/DDBJ whole genome shotgun (WGS) entry which is preliminary data.</text>
</comment>
<dbReference type="AlphaFoldDB" id="A0A7X5ZH23"/>
<proteinExistence type="predicted"/>
<evidence type="ECO:0000256" key="6">
    <source>
        <dbReference type="SAM" id="SignalP"/>
    </source>
</evidence>
<evidence type="ECO:0000256" key="2">
    <source>
        <dbReference type="ARBA" id="ARBA00012581"/>
    </source>
</evidence>
<evidence type="ECO:0000259" key="7">
    <source>
        <dbReference type="SMART" id="SM00148"/>
    </source>
</evidence>
<evidence type="ECO:0000256" key="4">
    <source>
        <dbReference type="ARBA" id="ARBA00030474"/>
    </source>
</evidence>
<feature type="chain" id="PRO_5031183690" description="1-phosphatidylinositol phosphodiesterase" evidence="6">
    <location>
        <begin position="20"/>
        <end position="413"/>
    </location>
</feature>
<dbReference type="GO" id="GO:0006629">
    <property type="term" value="P:lipid metabolic process"/>
    <property type="evidence" value="ECO:0007669"/>
    <property type="project" value="InterPro"/>
</dbReference>
<dbReference type="EC" id="4.6.1.13" evidence="2"/>
<name>A0A7X5ZH23_9GAMM</name>
<dbReference type="InterPro" id="IPR000909">
    <property type="entry name" value="PLipase_C_PInositol-sp_X_dom"/>
</dbReference>
<feature type="domain" description="Phosphatidylinositol-specific phospholipase C X" evidence="7">
    <location>
        <begin position="25"/>
        <end position="167"/>
    </location>
</feature>
<comment type="catalytic activity">
    <reaction evidence="1">
        <text>a 1,2-diacyl-sn-glycero-3-phospho-(1D-myo-inositol) = 1D-myo-inositol 1,2-cyclic phosphate + a 1,2-diacyl-sn-glycerol</text>
        <dbReference type="Rhea" id="RHEA:17093"/>
        <dbReference type="ChEBI" id="CHEBI:17815"/>
        <dbReference type="ChEBI" id="CHEBI:57880"/>
        <dbReference type="ChEBI" id="CHEBI:58484"/>
        <dbReference type="EC" id="4.6.1.13"/>
    </reaction>
</comment>
<protein>
    <recommendedName>
        <fullName evidence="3">1-phosphatidylinositol phosphodiesterase</fullName>
        <ecNumber evidence="2">4.6.1.13</ecNumber>
    </recommendedName>
    <alternativeName>
        <fullName evidence="4">Phosphatidylinositol diacylglycerol-lyase</fullName>
    </alternativeName>
    <alternativeName>
        <fullName evidence="5">Phosphatidylinositol-specific phospholipase C</fullName>
    </alternativeName>
</protein>
<dbReference type="Pfam" id="PF26178">
    <property type="entry name" value="PI-PLC_cat"/>
    <property type="match status" value="1"/>
</dbReference>
<dbReference type="InterPro" id="IPR017946">
    <property type="entry name" value="PLC-like_Pdiesterase_TIM-brl"/>
</dbReference>
<dbReference type="InterPro" id="IPR051057">
    <property type="entry name" value="PI-PLC_domain"/>
</dbReference>
<reference evidence="8 9" key="1">
    <citation type="submission" date="2020-03" db="EMBL/GenBank/DDBJ databases">
        <authorList>
            <person name="Lai Q."/>
        </authorList>
    </citation>
    <scope>NUCLEOTIDE SEQUENCE [LARGE SCALE GENOMIC DNA]</scope>
    <source>
        <strain evidence="8 9">CCUG 25036</strain>
    </source>
</reference>
<evidence type="ECO:0000256" key="3">
    <source>
        <dbReference type="ARBA" id="ARBA00019758"/>
    </source>
</evidence>
<gene>
    <name evidence="8" type="ORF">HBF25_02800</name>
</gene>
<evidence type="ECO:0000256" key="1">
    <source>
        <dbReference type="ARBA" id="ARBA00001316"/>
    </source>
</evidence>
<evidence type="ECO:0000313" key="8">
    <source>
        <dbReference type="EMBL" id="NII05314.1"/>
    </source>
</evidence>
<dbReference type="GO" id="GO:0008081">
    <property type="term" value="F:phosphoric diester hydrolase activity"/>
    <property type="evidence" value="ECO:0007669"/>
    <property type="project" value="InterPro"/>
</dbReference>
<dbReference type="Gene3D" id="3.20.20.190">
    <property type="entry name" value="Phosphatidylinositol (PI) phosphodiesterase"/>
    <property type="match status" value="1"/>
</dbReference>
<sequence length="413" mass="45544">MKKLMLSTLALLACSSAHADIPYADNPNRPFNEYTWISTHNAFATTIFPSQTLSIREQLDSGVRSLMLDLHYSAGAVRLCHGSCIGTEPTFSSLLNGTILPFLSRQPDAIVTLHLEDYVNRTELAHAFSSVTGLAPQVFNPNRWATAQWPTYQQMVNSGQRLLVFSQRLANSGDMDTASGPLHVMYDSDYTVENYWSIGDTIFTHDHSCRSRWNSVPLDTAQVWNRTWSRLFVMNHFHTSPFGDHAPTDNNYNVLRSRIDNECHAAARRKPNFVAVDFFHNGQLGSVAGSLNMGTIELFDGVSGTGNRLCAIPARASHSESFASDKGHRCPPRKARSAVLRDIPKGTTFRLIGGNDAWNSPAMRVSAAEDLYGKSAVLHNFENGQEFGGVIADRLNGGRLAGEVIRAVVETSP</sequence>
<dbReference type="PANTHER" id="PTHR13593">
    <property type="match status" value="1"/>
</dbReference>
<dbReference type="PROSITE" id="PS50007">
    <property type="entry name" value="PIPLC_X_DOMAIN"/>
    <property type="match status" value="1"/>
</dbReference>
<dbReference type="SMART" id="SM00148">
    <property type="entry name" value="PLCXc"/>
    <property type="match status" value="1"/>
</dbReference>
<feature type="signal peptide" evidence="6">
    <location>
        <begin position="1"/>
        <end position="19"/>
    </location>
</feature>
<evidence type="ECO:0000313" key="9">
    <source>
        <dbReference type="Proteomes" id="UP000490980"/>
    </source>
</evidence>